<dbReference type="EMBL" id="FOGT01000005">
    <property type="protein sequence ID" value="SER95321.1"/>
    <property type="molecule type" value="Genomic_DNA"/>
</dbReference>
<gene>
    <name evidence="1" type="ORF">SAMN05518684_105277</name>
</gene>
<reference evidence="2" key="1">
    <citation type="submission" date="2016-10" db="EMBL/GenBank/DDBJ databases">
        <authorList>
            <person name="Varghese N."/>
            <person name="Submissions S."/>
        </authorList>
    </citation>
    <scope>NUCLEOTIDE SEQUENCE [LARGE SCALE GENOMIC DNA]</scope>
    <source>
        <strain evidence="2">S9</strain>
    </source>
</reference>
<name>A0A1H9TDT8_9BACI</name>
<dbReference type="Proteomes" id="UP000198571">
    <property type="component" value="Unassembled WGS sequence"/>
</dbReference>
<organism evidence="1 2">
    <name type="scientific">Salipaludibacillus aurantiacus</name>
    <dbReference type="NCBI Taxonomy" id="1601833"/>
    <lineage>
        <taxon>Bacteria</taxon>
        <taxon>Bacillati</taxon>
        <taxon>Bacillota</taxon>
        <taxon>Bacilli</taxon>
        <taxon>Bacillales</taxon>
        <taxon>Bacillaceae</taxon>
    </lineage>
</organism>
<proteinExistence type="predicted"/>
<accession>A0A1H9TDT8</accession>
<evidence type="ECO:0000313" key="2">
    <source>
        <dbReference type="Proteomes" id="UP000198571"/>
    </source>
</evidence>
<dbReference type="OrthoDB" id="2679997at2"/>
<dbReference type="RefSeq" id="WP_093050183.1">
    <property type="nucleotide sequence ID" value="NZ_FOGT01000005.1"/>
</dbReference>
<dbReference type="AlphaFoldDB" id="A0A1H9TDT8"/>
<sequence>MSNSNTDIQLKQKLLHYQSELKKYKKLTSNLQKDINRYKKEFHAGSPVINETLSGTPSFSVLSFFNYTVFLSEPEDEEILVNGNFHMKNTGASSLHEPFIVFRITPPASAGLNGKITLSDNKDSVLYKDDEEWTYMDSGWKDTIRDKGEYWLKPSHCAELKPEETLTFSGFDLRIKRIKVTDKLTLQGFCFSSELKEGVPSKNAVSFY</sequence>
<keyword evidence="2" id="KW-1185">Reference proteome</keyword>
<evidence type="ECO:0000313" key="1">
    <source>
        <dbReference type="EMBL" id="SER95321.1"/>
    </source>
</evidence>
<protein>
    <submittedName>
        <fullName evidence="1">Uncharacterized protein</fullName>
    </submittedName>
</protein>